<sequence>MLGSGALVRIFRGHYSRGRPTPDMLLQWLREHKPFARITGVTAQEHHEGRPLSLPLHVEVPRGRGLINNEYFRMRHCRNLRKKPSEGVFANAVETARQLDFTPEDRRHFIARAYPGKGGLQRCLNDSANTPRLGRELKRDLRFSPIGCDSNTERRFFAALANLGVELRHNKPIGPYRFDAVCEKAKLIIEIDGYDYHSGEEVFKADRWKGNAAQLHGYRVLRYSASCIDTEFDTCVEQVMRALQPRLPATALTHVETTGVWKWHSQLRYGQRWR</sequence>
<accession>A0A3G6J8K6</accession>
<dbReference type="Proteomes" id="UP000271587">
    <property type="component" value="Chromosome"/>
</dbReference>
<dbReference type="SUPFAM" id="SSF52980">
    <property type="entry name" value="Restriction endonuclease-like"/>
    <property type="match status" value="1"/>
</dbReference>
<proteinExistence type="predicted"/>
<dbReference type="Pfam" id="PF04480">
    <property type="entry name" value="DUF559"/>
    <property type="match status" value="1"/>
</dbReference>
<dbReference type="AlphaFoldDB" id="A0A3G6J8K6"/>
<evidence type="ECO:0000259" key="1">
    <source>
        <dbReference type="Pfam" id="PF04480"/>
    </source>
</evidence>
<dbReference type="InterPro" id="IPR007569">
    <property type="entry name" value="DUF559"/>
</dbReference>
<dbReference type="EMBL" id="CP033897">
    <property type="protein sequence ID" value="AZA12354.1"/>
    <property type="molecule type" value="Genomic_DNA"/>
</dbReference>
<gene>
    <name evidence="2" type="ORF">CGERO_10355</name>
</gene>
<keyword evidence="3" id="KW-1185">Reference proteome</keyword>
<feature type="domain" description="DUF559" evidence="1">
    <location>
        <begin position="163"/>
        <end position="244"/>
    </location>
</feature>
<protein>
    <recommendedName>
        <fullName evidence="1">DUF559 domain-containing protein</fullName>
    </recommendedName>
</protein>
<organism evidence="2 3">
    <name type="scientific">Corynebacterium gerontici</name>
    <dbReference type="NCBI Taxonomy" id="2079234"/>
    <lineage>
        <taxon>Bacteria</taxon>
        <taxon>Bacillati</taxon>
        <taxon>Actinomycetota</taxon>
        <taxon>Actinomycetes</taxon>
        <taxon>Mycobacteriales</taxon>
        <taxon>Corynebacteriaceae</taxon>
        <taxon>Corynebacterium</taxon>
    </lineage>
</organism>
<evidence type="ECO:0000313" key="3">
    <source>
        <dbReference type="Proteomes" id="UP000271587"/>
    </source>
</evidence>
<name>A0A3G6J8K6_9CORY</name>
<dbReference type="Gene3D" id="3.40.960.10">
    <property type="entry name" value="VSR Endonuclease"/>
    <property type="match status" value="1"/>
</dbReference>
<reference evidence="2 3" key="1">
    <citation type="submission" date="2018-11" db="EMBL/GenBank/DDBJ databases">
        <authorList>
            <person name="Kleinhagauer T."/>
            <person name="Glaeser S.P."/>
            <person name="Spergser J."/>
            <person name="Ruckert C."/>
            <person name="Kaempfer P."/>
            <person name="Busse H.-J."/>
        </authorList>
    </citation>
    <scope>NUCLEOTIDE SEQUENCE [LARGE SCALE GENOMIC DNA]</scope>
    <source>
        <strain evidence="2 3">W8</strain>
    </source>
</reference>
<dbReference type="PANTHER" id="PTHR38590:SF1">
    <property type="entry name" value="BLL0828 PROTEIN"/>
    <property type="match status" value="1"/>
</dbReference>
<dbReference type="InterPro" id="IPR011335">
    <property type="entry name" value="Restrct_endonuc-II-like"/>
</dbReference>
<dbReference type="InterPro" id="IPR047216">
    <property type="entry name" value="Endonuclease_DUF559_bact"/>
</dbReference>
<evidence type="ECO:0000313" key="2">
    <source>
        <dbReference type="EMBL" id="AZA12354.1"/>
    </source>
</evidence>
<dbReference type="KEGG" id="cgk:CGERO_10355"/>
<dbReference type="PANTHER" id="PTHR38590">
    <property type="entry name" value="BLL0828 PROTEIN"/>
    <property type="match status" value="1"/>
</dbReference>